<dbReference type="EMBL" id="MZ501267">
    <property type="protein sequence ID" value="QZA70754.1"/>
    <property type="molecule type" value="Genomic_DNA"/>
</dbReference>
<dbReference type="RefSeq" id="YP_010668035.1">
    <property type="nucleotide sequence ID" value="NC_070952.1"/>
</dbReference>
<dbReference type="Proteomes" id="UP000827517">
    <property type="component" value="Segment"/>
</dbReference>
<keyword evidence="2" id="KW-1185">Reference proteome</keyword>
<name>A0AAE8BQ85_9CAUD</name>
<evidence type="ECO:0000313" key="1">
    <source>
        <dbReference type="EMBL" id="QZA70754.1"/>
    </source>
</evidence>
<protein>
    <submittedName>
        <fullName evidence="1">Uncharacterized protein</fullName>
    </submittedName>
</protein>
<proteinExistence type="predicted"/>
<organism evidence="1 2">
    <name type="scientific">Erwinia phage AH04</name>
    <dbReference type="NCBI Taxonomy" id="2869569"/>
    <lineage>
        <taxon>Viruses</taxon>
        <taxon>Duplodnaviria</taxon>
        <taxon>Heunggongvirae</taxon>
        <taxon>Uroviricota</taxon>
        <taxon>Caudoviricetes</taxon>
        <taxon>Chimalliviridae</taxon>
        <taxon>Meadowvirus</taxon>
        <taxon>Meadowvirus AH04</taxon>
    </lineage>
</organism>
<dbReference type="GeneID" id="77944159"/>
<gene>
    <name evidence="1" type="primary">281</name>
    <name evidence="1" type="ORF">AH04_281</name>
</gene>
<evidence type="ECO:0000313" key="2">
    <source>
        <dbReference type="Proteomes" id="UP000827517"/>
    </source>
</evidence>
<accession>A0AAE8BQ85</accession>
<sequence length="112" mass="13191">MLNESVYSNFEKTFSLFLMRCNQLDIVAHDKTNAFKDLRRLMRGVCKGPINPLLYKKFGVSNQTYCNSSMWSLTLSNRNGDLLYLDSANYPYFKHWILNIKTAPTLNIWKWL</sequence>
<reference evidence="1" key="1">
    <citation type="submission" date="2021-07" db="EMBL/GenBank/DDBJ databases">
        <authorList>
            <person name="Roth S.J."/>
            <person name="Krukonis G.P."/>
            <person name="Delesalle V.A."/>
        </authorList>
    </citation>
    <scope>NUCLEOTIDE SEQUENCE</scope>
</reference>
<dbReference type="KEGG" id="vg:77944159"/>